<evidence type="ECO:0000313" key="6">
    <source>
        <dbReference type="EMBL" id="REK87545.1"/>
    </source>
</evidence>
<dbReference type="Pfam" id="PF00501">
    <property type="entry name" value="AMP-binding"/>
    <property type="match status" value="3"/>
</dbReference>
<dbReference type="CDD" id="cd17652">
    <property type="entry name" value="A_NRPS_CmdD_like"/>
    <property type="match status" value="1"/>
</dbReference>
<feature type="domain" description="Carrier" evidence="5">
    <location>
        <begin position="1635"/>
        <end position="1709"/>
    </location>
</feature>
<accession>A0A371PYK5</accession>
<dbReference type="CDD" id="cd05930">
    <property type="entry name" value="A_NRPS"/>
    <property type="match status" value="1"/>
</dbReference>
<dbReference type="GO" id="GO:0017000">
    <property type="term" value="P:antibiotic biosynthetic process"/>
    <property type="evidence" value="ECO:0007669"/>
    <property type="project" value="UniProtKB-ARBA"/>
</dbReference>
<dbReference type="PROSITE" id="PS00455">
    <property type="entry name" value="AMP_BINDING"/>
    <property type="match status" value="3"/>
</dbReference>
<dbReference type="CDD" id="cd19531">
    <property type="entry name" value="LCL_NRPS-like"/>
    <property type="match status" value="1"/>
</dbReference>
<dbReference type="SUPFAM" id="SSF56801">
    <property type="entry name" value="Acetyl-CoA synthetase-like"/>
    <property type="match status" value="3"/>
</dbReference>
<dbReference type="InterPro" id="IPR036736">
    <property type="entry name" value="ACP-like_sf"/>
</dbReference>
<dbReference type="OrthoDB" id="2472181at2"/>
<keyword evidence="4" id="KW-0597">Phosphoprotein</keyword>
<dbReference type="InterPro" id="IPR000873">
    <property type="entry name" value="AMP-dep_synth/lig_dom"/>
</dbReference>
<dbReference type="InterPro" id="IPR023213">
    <property type="entry name" value="CAT-like_dom_sf"/>
</dbReference>
<dbReference type="PROSITE" id="PS00012">
    <property type="entry name" value="PHOSPHOPANTETHEINE"/>
    <property type="match status" value="2"/>
</dbReference>
<dbReference type="InterPro" id="IPR020806">
    <property type="entry name" value="PKS_PP-bd"/>
</dbReference>
<dbReference type="InterPro" id="IPR010071">
    <property type="entry name" value="AA_adenyl_dom"/>
</dbReference>
<evidence type="ECO:0000256" key="1">
    <source>
        <dbReference type="ARBA" id="ARBA00001957"/>
    </source>
</evidence>
<dbReference type="PANTHER" id="PTHR45527:SF1">
    <property type="entry name" value="FATTY ACID SYNTHASE"/>
    <property type="match status" value="1"/>
</dbReference>
<evidence type="ECO:0000313" key="7">
    <source>
        <dbReference type="Proteomes" id="UP000262477"/>
    </source>
</evidence>
<dbReference type="GO" id="GO:0031177">
    <property type="term" value="F:phosphopantetheine binding"/>
    <property type="evidence" value="ECO:0007669"/>
    <property type="project" value="InterPro"/>
</dbReference>
<evidence type="ECO:0000256" key="4">
    <source>
        <dbReference type="ARBA" id="ARBA00022553"/>
    </source>
</evidence>
<dbReference type="InterPro" id="IPR001242">
    <property type="entry name" value="Condensation_dom"/>
</dbReference>
<dbReference type="FunFam" id="1.10.1200.10:FF:000016">
    <property type="entry name" value="Non-ribosomal peptide synthase"/>
    <property type="match status" value="1"/>
</dbReference>
<dbReference type="Proteomes" id="UP000262477">
    <property type="component" value="Unassembled WGS sequence"/>
</dbReference>
<dbReference type="Pfam" id="PF13193">
    <property type="entry name" value="AMP-binding_C"/>
    <property type="match status" value="3"/>
</dbReference>
<dbReference type="Gene3D" id="3.40.50.12780">
    <property type="entry name" value="N-terminal domain of ligase-like"/>
    <property type="match status" value="1"/>
</dbReference>
<dbReference type="GO" id="GO:0008610">
    <property type="term" value="P:lipid biosynthetic process"/>
    <property type="evidence" value="ECO:0007669"/>
    <property type="project" value="UniProtKB-ARBA"/>
</dbReference>
<dbReference type="InterPro" id="IPR020845">
    <property type="entry name" value="AMP-binding_CS"/>
</dbReference>
<dbReference type="Gene3D" id="3.30.559.30">
    <property type="entry name" value="Nonribosomal peptide synthetase, condensation domain"/>
    <property type="match status" value="2"/>
</dbReference>
<comment type="similarity">
    <text evidence="2">Belongs to the ATP-dependent AMP-binding enzyme family.</text>
</comment>
<dbReference type="GO" id="GO:0005737">
    <property type="term" value="C:cytoplasm"/>
    <property type="evidence" value="ECO:0007669"/>
    <property type="project" value="TreeGrafter"/>
</dbReference>
<comment type="caution">
    <text evidence="6">The sequence shown here is derived from an EMBL/GenBank/DDBJ whole genome shotgun (WGS) entry which is preliminary data.</text>
</comment>
<dbReference type="FunFam" id="3.40.50.12780:FF:000012">
    <property type="entry name" value="Non-ribosomal peptide synthetase"/>
    <property type="match status" value="2"/>
</dbReference>
<dbReference type="FunFam" id="1.10.1200.10:FF:000005">
    <property type="entry name" value="Nonribosomal peptide synthetase 1"/>
    <property type="match status" value="2"/>
</dbReference>
<dbReference type="GO" id="GO:0072330">
    <property type="term" value="P:monocarboxylic acid biosynthetic process"/>
    <property type="evidence" value="ECO:0007669"/>
    <property type="project" value="UniProtKB-ARBA"/>
</dbReference>
<dbReference type="Gene3D" id="2.30.38.10">
    <property type="entry name" value="Luciferase, Domain 3"/>
    <property type="match status" value="2"/>
</dbReference>
<reference evidence="6 7" key="1">
    <citation type="submission" date="2018-08" db="EMBL/GenBank/DDBJ databases">
        <title>Streptomyces NEAU-D10 sp. nov., a novel Actinomycete isolated from soil.</title>
        <authorList>
            <person name="Jin L."/>
        </authorList>
    </citation>
    <scope>NUCLEOTIDE SEQUENCE [LARGE SCALE GENOMIC DNA]</scope>
    <source>
        <strain evidence="6 7">NEAU-D10</strain>
    </source>
</reference>
<dbReference type="InterPro" id="IPR025110">
    <property type="entry name" value="AMP-bd_C"/>
</dbReference>
<dbReference type="NCBIfam" id="NF003417">
    <property type="entry name" value="PRK04813.1"/>
    <property type="match status" value="3"/>
</dbReference>
<evidence type="ECO:0000256" key="3">
    <source>
        <dbReference type="ARBA" id="ARBA00022450"/>
    </source>
</evidence>
<dbReference type="CDD" id="cd17643">
    <property type="entry name" value="A_NRPS_Cytc1-like"/>
    <property type="match status" value="1"/>
</dbReference>
<dbReference type="EMBL" id="QUAC01000209">
    <property type="protein sequence ID" value="REK87545.1"/>
    <property type="molecule type" value="Genomic_DNA"/>
</dbReference>
<protein>
    <submittedName>
        <fullName evidence="6">Amino acid adenylation domain-containing protein</fullName>
    </submittedName>
</protein>
<dbReference type="GO" id="GO:0044550">
    <property type="term" value="P:secondary metabolite biosynthetic process"/>
    <property type="evidence" value="ECO:0007669"/>
    <property type="project" value="UniProtKB-ARBA"/>
</dbReference>
<dbReference type="InterPro" id="IPR006162">
    <property type="entry name" value="Ppantetheine_attach_site"/>
</dbReference>
<dbReference type="SUPFAM" id="SSF47336">
    <property type="entry name" value="ACP-like"/>
    <property type="match status" value="3"/>
</dbReference>
<dbReference type="PANTHER" id="PTHR45527">
    <property type="entry name" value="NONRIBOSOMAL PEPTIDE SYNTHETASE"/>
    <property type="match status" value="1"/>
</dbReference>
<dbReference type="InterPro" id="IPR045851">
    <property type="entry name" value="AMP-bd_C_sf"/>
</dbReference>
<comment type="cofactor">
    <cofactor evidence="1">
        <name>pantetheine 4'-phosphate</name>
        <dbReference type="ChEBI" id="CHEBI:47942"/>
    </cofactor>
</comment>
<organism evidence="6 7">
    <name type="scientific">Streptomyces inhibens</name>
    <dbReference type="NCBI Taxonomy" id="2293571"/>
    <lineage>
        <taxon>Bacteria</taxon>
        <taxon>Bacillati</taxon>
        <taxon>Actinomycetota</taxon>
        <taxon>Actinomycetes</taxon>
        <taxon>Kitasatosporales</taxon>
        <taxon>Streptomycetaceae</taxon>
        <taxon>Streptomyces</taxon>
    </lineage>
</organism>
<dbReference type="FunFam" id="3.40.50.980:FF:000002">
    <property type="entry name" value="Enterobactin synthetase component F"/>
    <property type="match status" value="1"/>
</dbReference>
<gene>
    <name evidence="6" type="ORF">DY245_26070</name>
</gene>
<dbReference type="FunFam" id="2.30.38.10:FF:000001">
    <property type="entry name" value="Non-ribosomal peptide synthetase PvdI"/>
    <property type="match status" value="2"/>
</dbReference>
<dbReference type="Pfam" id="PF00550">
    <property type="entry name" value="PP-binding"/>
    <property type="match status" value="3"/>
</dbReference>
<dbReference type="CDD" id="cd19543">
    <property type="entry name" value="DCL_NRPS"/>
    <property type="match status" value="1"/>
</dbReference>
<dbReference type="Gene3D" id="3.40.50.980">
    <property type="match status" value="4"/>
</dbReference>
<dbReference type="PROSITE" id="PS50075">
    <property type="entry name" value="CARRIER"/>
    <property type="match status" value="3"/>
</dbReference>
<dbReference type="GO" id="GO:0003824">
    <property type="term" value="F:catalytic activity"/>
    <property type="evidence" value="ECO:0007669"/>
    <property type="project" value="InterPro"/>
</dbReference>
<dbReference type="InterPro" id="IPR009081">
    <property type="entry name" value="PP-bd_ACP"/>
</dbReference>
<proteinExistence type="inferred from homology"/>
<dbReference type="Gene3D" id="3.30.300.30">
    <property type="match status" value="3"/>
</dbReference>
<dbReference type="SMART" id="SM00823">
    <property type="entry name" value="PKS_PP"/>
    <property type="match status" value="3"/>
</dbReference>
<dbReference type="FunFam" id="3.40.50.980:FF:000001">
    <property type="entry name" value="Non-ribosomal peptide synthetase"/>
    <property type="match status" value="3"/>
</dbReference>
<dbReference type="Pfam" id="PF00668">
    <property type="entry name" value="Condensation"/>
    <property type="match status" value="2"/>
</dbReference>
<dbReference type="InterPro" id="IPR042099">
    <property type="entry name" value="ANL_N_sf"/>
</dbReference>
<dbReference type="SUPFAM" id="SSF52777">
    <property type="entry name" value="CoA-dependent acyltransferases"/>
    <property type="match status" value="4"/>
</dbReference>
<dbReference type="FunFam" id="3.30.300.30:FF:000010">
    <property type="entry name" value="Enterobactin synthetase component F"/>
    <property type="match status" value="2"/>
</dbReference>
<feature type="domain" description="Carrier" evidence="5">
    <location>
        <begin position="579"/>
        <end position="654"/>
    </location>
</feature>
<evidence type="ECO:0000256" key="2">
    <source>
        <dbReference type="ARBA" id="ARBA00006432"/>
    </source>
</evidence>
<keyword evidence="3" id="KW-0596">Phosphopantetheine</keyword>
<dbReference type="NCBIfam" id="TIGR01733">
    <property type="entry name" value="AA-adenyl-dom"/>
    <property type="match status" value="3"/>
</dbReference>
<dbReference type="GO" id="GO:0043041">
    <property type="term" value="P:amino acid activation for nonribosomal peptide biosynthetic process"/>
    <property type="evidence" value="ECO:0007669"/>
    <property type="project" value="TreeGrafter"/>
</dbReference>
<evidence type="ECO:0000259" key="5">
    <source>
        <dbReference type="PROSITE" id="PS50075"/>
    </source>
</evidence>
<dbReference type="Gene3D" id="1.10.1200.10">
    <property type="entry name" value="ACP-like"/>
    <property type="match status" value="3"/>
</dbReference>
<dbReference type="Gene3D" id="3.30.559.10">
    <property type="entry name" value="Chloramphenicol acetyltransferase-like domain"/>
    <property type="match status" value="2"/>
</dbReference>
<sequence>MGRGIRRGRLALCEEARHRLAVGLRGLRTRVTAHAYRSRRLRGFSMGEWRDRRLDELFAEQAARTPERTAVVFEGRAVSYRELDARAERLAAVLAGRGAGPERFIALLLPRSAELIVAILAVLKSGAGYIPIDPEYPADRIAYILGDARPVATITTAGVRDGLPDPDTGSGTDWLILDESGDVQEPAGARPQPAPAAAPVPRSAENPAYVIYTSGSTGRPKGVVIPHSNVGRLLSSTAHWYGFDEQDVWPLFHSFAFDVSVWEIWGALLHGGKLVVVPHAVTRAPADFLRLLVEERVTVLNQTPSAFYQLMAADRENPALGAQLALRYVVFAGEALDLGKLADWYERHDDRAPTLVNMYGITETTVHSSFLALDKEGAAGATGSAVGVAIPDLTFHVLDEDLRPVPVGAEGELYVAGPGLARNYAGRPGLTAERFVACPFGPPGARMYRSGDLVRPLPDGGLEYLRRSDDQVKIRGFRIELGEISHALAQDPSVDQATVLVRDEASGERRLVAYVVPAGSARPTPSRLRAALATRLPGYMIPTAFHVMPAFPLTANGKLDRRALPAPTRQDSVDADYAAPEGAVEEALAAIWREVLGVEQIGADDDFFELGGDSLSVVRVLSRMRTGLGLRLTAAEFFAAPTVRALAARRERGTIGAPERIPAAPRTGALPLSFTQQRFWLFHELDPGEVEYNVHSALRLRGPLDLPALRTALGGLIARHEPLRTTVLSDDGRPTAVIAPPEGFPVPLTVEDLSALTGDDQETAQRRLLAEEVARPFDLAAGPVLRVLVIRRGERDHILVIGVHHLATDGWSMGLLTDELSARYDAARRGVPAALEPLPVHYSDYAAWQRATVDDGRLVPQIDYWRDRLAGVAPLQLPTDRPRPALKTSAGAAHRFTLDRRLVAALKELSAAHGATLFMTLTAALQVLLARYSGQQDIALGTAVSGRDHPQVERLVGAFINTVVLRSDVRGELPFHEFLGEVRETVLGAFAHQDLPFDRLVDALGAERDPSRTPLVQAMLLLQNAPAGAEEFAGLRTETVALPRPAAIFDLTVDCTERAGALEVMVEYNTDLFDATTIERLSGHLRVLLDAVCTAPRRQVRDLPLLPPAERDTLLTGWNDTAAALPTTLGVHRQFAERARTTPDALAVTHCGQTLTYAQLDARANQLAHYLGALGVGRGTPVVLNLARTPQLIVAMLAVLKAGGAYVPTALDTPAARLGHLLEEAGTPVLLTTAQQAGALPPTEASVIDLDAAGPDIARHPEHDPQVATRPEDLAYIVYTSGSTGRPKGVAVPHSALTDYCAWHNDALDVGPEDRGSSVVGLAFDVAVAEVWPYLCAGARVDQPDQETLDDPTALVEWFAENGTTVAYLPTPRIESLLDVPAITSTRLRTVLVIGDSLRRRPQPGLPFTLLNAYGPAEATVAATQAVVEPLGPDAPAGLPSIGAPLYNTAAYVLDDRLCPVPVGVPGELYLAGAGLAQGYQGRPDLTAERFVGCPFGPPGTRMYRTGDIVRWLPDGTLDFLGRIDNQVKLRGYRIELGEIESVLARREELSQVFVTVREPSPGRRSLVAYLVADRGTAPDPEELAGYIASVLPEYMVPSSFVLLDALPLTANGKIDRRALPEPVPAGGEGAAYVAPGNEVEETLAAIWAEVLGVERVGVQDNFFALGGDSISGLQTAVRARRAGLRLASKDLFQRQTIAALSPVVTVERTTADAGPAPSGRPAAPFALSGLDRAGVERLTADGGPAEDAYPLTPMQSGLLFHTLMHAERGMYVEQFHFALHSIREPELLATAWQRVVDRTPVLRTSLAWDGLAEPLQVVRTGVRIPVAQLDWTALDEAGQRQALERYLAEDRARGLDLHTAPLARIAVARLGGDQVRLVWTFHHLLLDGWSVVQVLSEVLGEYAALADGVPYTPQQRHTYAEFVGQLAGQDHTAAEKYWRGALTGRESPTPLPYDRPRPDAHQAAPDAELKLRLPAAVTGRLGTAAKRAGVTMNTVVQGLWALLLARHSGERDVLFGATVAGRPDDLAGAESVIGLFINTLPVRVDVDPDAGLLSWLRRVQDEQAEARAHEQVSLAQVQGWAPERAHGGLFDSVLAFENFPADLGPAGNYGLRLDAIEASNTSNYPLNAIVQLNEELTVLLRYDTALFDADTVARLAGHLHTLLEETAENPDRRVGELPLLTAADWHTIVHTWTDTASDYSVDRRLDAVIAEQAAARPAAIAVVDGERQLTYGELDRRANQLAHHLRAAGVGRDALVGIAVERSAEVVVAILGTLKAGAAYVPLDPEFPAQRLATMLAESRPAVLLTQEHLLAGLPPTDARVVCVDRDLAAIEAHPTTAPVSGGDAGDLAYVTYTSGSTGRPKGVMVEHRSLFNIITEAGRLYGLGPDSRMLQFYTMSFDGGVWEVFLTLTAGSTLVIADPEARQSPAHLAEQLRAESITALTLPPAVASVLDAASLPGVRSLGLAGDVLAPELAQEWARGRRLFNIYGPSEATLSVALHRVDPGAAGRQVPLGPPVPNTRFYVLDERLAVVPVGVTGELYIGGAGLARGYLGRPDLTAQRFVADPFGPPGSRLYRTGDLIRWTPQGRLEFAGRVDNQVKIRGYRVEPAEVESALLRQPGVAEAVVIARDDETGHKRLVAYVVPDGSGTAPERAALLRALGGQLPGYMVPSALVTLPELPLGPTGKVDVRALPAPDPAAGGTADRIPPRTPTEEALALIWVELLGLEHVGVEDNFFDLGGDSITSLRLMSRMGGAFGVDVSPRDFFDAPTIAALAERLEEKILAQLEEAVGGGAL</sequence>
<name>A0A371PYK5_STRIH</name>
<keyword evidence="7" id="KW-1185">Reference proteome</keyword>
<feature type="domain" description="Carrier" evidence="5">
    <location>
        <begin position="2707"/>
        <end position="2782"/>
    </location>
</feature>